<dbReference type="SMART" id="SM00430">
    <property type="entry name" value="HOLI"/>
    <property type="match status" value="1"/>
</dbReference>
<dbReference type="PANTHER" id="PTHR47519">
    <property type="entry name" value="NUCLEAR HORMONE RECEPTOR FAMILY MEMBER NHR-31-RELATED"/>
    <property type="match status" value="1"/>
</dbReference>
<feature type="domain" description="NR LBD" evidence="15">
    <location>
        <begin position="203"/>
        <end position="451"/>
    </location>
</feature>
<evidence type="ECO:0000256" key="8">
    <source>
        <dbReference type="ARBA" id="ARBA00023163"/>
    </source>
</evidence>
<dbReference type="AlphaFoldDB" id="A0AAV5UCP2"/>
<evidence type="ECO:0008006" key="18">
    <source>
        <dbReference type="Google" id="ProtNLM"/>
    </source>
</evidence>
<comment type="subcellular location">
    <subcellularLocation>
        <location evidence="1 12">Nucleus</location>
    </subcellularLocation>
</comment>
<evidence type="ECO:0000313" key="16">
    <source>
        <dbReference type="EMBL" id="GMT04292.1"/>
    </source>
</evidence>
<evidence type="ECO:0000256" key="10">
    <source>
        <dbReference type="ARBA" id="ARBA00023242"/>
    </source>
</evidence>
<dbReference type="SUPFAM" id="SSF57716">
    <property type="entry name" value="Glucocorticoid receptor-like (DNA-binding domain)"/>
    <property type="match status" value="1"/>
</dbReference>
<dbReference type="Proteomes" id="UP001432027">
    <property type="component" value="Unassembled WGS sequence"/>
</dbReference>
<keyword evidence="3 12" id="KW-0479">Metal-binding</keyword>
<dbReference type="Gene3D" id="3.30.50.10">
    <property type="entry name" value="Erythroid Transcription Factor GATA-1, subunit A"/>
    <property type="match status" value="1"/>
</dbReference>
<sequence>ALTLAQALGGPMNPMNMSQDSSQDRDSENGDAMGSGEGGICVVCSDEASGKHYGVMTCNGCKGFFRRSVRAPKPYECRANGNCPIDRMARNGCRACRFKRCLDVGMDTDAIRPDRDKTGKRASSQGVAPQAQLAAGLDVLSAVKRYTTEDTFLDEPLFKKTKEEDSPVPPIQPITIGDHHILVTLKQCDDQVLSMLDIVPPSPLSSSPFNLVDAFHHPTLISPRYPLATSTDGGLATCLDIARNSRRVFCQLLDFINSLRPVADFDMTEKADVAKRVAPSFILYNIIQYSINQQSPAHCLSLPLGQTVSRDLPLLEAPSEDSKSYVMAEMRVAEIKKGIMDELTKQARELNLSDLEQSSIRSLIVLEANFNLDDRRNSVLTAARTSIMEALHGYLSTSYHKQESIIRFGNIMMLIGKVQQHASVIVSFLQFTKDNSMPIDPVLDRFLLYPSF</sequence>
<evidence type="ECO:0000256" key="7">
    <source>
        <dbReference type="ARBA" id="ARBA00023125"/>
    </source>
</evidence>
<evidence type="ECO:0000256" key="11">
    <source>
        <dbReference type="ARBA" id="ARBA00037512"/>
    </source>
</evidence>
<dbReference type="PROSITE" id="PS51843">
    <property type="entry name" value="NR_LBD"/>
    <property type="match status" value="1"/>
</dbReference>
<dbReference type="GO" id="GO:0005634">
    <property type="term" value="C:nucleus"/>
    <property type="evidence" value="ECO:0007669"/>
    <property type="project" value="UniProtKB-SubCell"/>
</dbReference>
<keyword evidence="5 12" id="KW-0862">Zinc</keyword>
<evidence type="ECO:0000256" key="13">
    <source>
        <dbReference type="SAM" id="MobiDB-lite"/>
    </source>
</evidence>
<keyword evidence="4 12" id="KW-0863">Zinc-finger</keyword>
<dbReference type="InterPro" id="IPR035500">
    <property type="entry name" value="NHR-like_dom_sf"/>
</dbReference>
<evidence type="ECO:0000313" key="17">
    <source>
        <dbReference type="Proteomes" id="UP001432027"/>
    </source>
</evidence>
<evidence type="ECO:0000256" key="2">
    <source>
        <dbReference type="ARBA" id="ARBA00005993"/>
    </source>
</evidence>
<dbReference type="Gene3D" id="1.10.565.10">
    <property type="entry name" value="Retinoid X Receptor"/>
    <property type="match status" value="1"/>
</dbReference>
<protein>
    <recommendedName>
        <fullName evidence="18">Nuclear receptor</fullName>
    </recommendedName>
</protein>
<dbReference type="PROSITE" id="PS51030">
    <property type="entry name" value="NUCLEAR_REC_DBD_2"/>
    <property type="match status" value="1"/>
</dbReference>
<dbReference type="PANTHER" id="PTHR47519:SF5">
    <property type="entry name" value="NUCLEAR HORMONE RECEPTOR E75"/>
    <property type="match status" value="1"/>
</dbReference>
<keyword evidence="17" id="KW-1185">Reference proteome</keyword>
<dbReference type="PRINTS" id="PR00047">
    <property type="entry name" value="STROIDFINGER"/>
</dbReference>
<keyword evidence="8 12" id="KW-0804">Transcription</keyword>
<keyword evidence="7 12" id="KW-0238">DNA-binding</keyword>
<evidence type="ECO:0000256" key="5">
    <source>
        <dbReference type="ARBA" id="ARBA00022833"/>
    </source>
</evidence>
<evidence type="ECO:0000259" key="15">
    <source>
        <dbReference type="PROSITE" id="PS51843"/>
    </source>
</evidence>
<accession>A0AAV5UCP2</accession>
<feature type="region of interest" description="Disordered" evidence="13">
    <location>
        <begin position="8"/>
        <end position="33"/>
    </location>
</feature>
<dbReference type="FunFam" id="3.30.50.10:FF:000030">
    <property type="entry name" value="Nuclear Hormone Receptor family"/>
    <property type="match status" value="1"/>
</dbReference>
<evidence type="ECO:0000256" key="6">
    <source>
        <dbReference type="ARBA" id="ARBA00023015"/>
    </source>
</evidence>
<dbReference type="InterPro" id="IPR052496">
    <property type="entry name" value="Orphan_Nuclear_Rcpt"/>
</dbReference>
<dbReference type="Pfam" id="PF00104">
    <property type="entry name" value="Hormone_recep"/>
    <property type="match status" value="1"/>
</dbReference>
<keyword evidence="10 12" id="KW-0539">Nucleus</keyword>
<name>A0AAV5UCP2_9BILA</name>
<evidence type="ECO:0000256" key="12">
    <source>
        <dbReference type="RuleBase" id="RU004334"/>
    </source>
</evidence>
<keyword evidence="6 12" id="KW-0805">Transcription regulation</keyword>
<comment type="caution">
    <text evidence="16">The sequence shown here is derived from an EMBL/GenBank/DDBJ whole genome shotgun (WGS) entry which is preliminary data.</text>
</comment>
<feature type="non-terminal residue" evidence="16">
    <location>
        <position position="1"/>
    </location>
</feature>
<dbReference type="InterPro" id="IPR013088">
    <property type="entry name" value="Znf_NHR/GATA"/>
</dbReference>
<feature type="domain" description="Nuclear receptor" evidence="14">
    <location>
        <begin position="38"/>
        <end position="113"/>
    </location>
</feature>
<dbReference type="InterPro" id="IPR001628">
    <property type="entry name" value="Znf_hrmn_rcpt"/>
</dbReference>
<dbReference type="GO" id="GO:0003700">
    <property type="term" value="F:DNA-binding transcription factor activity"/>
    <property type="evidence" value="ECO:0007669"/>
    <property type="project" value="InterPro"/>
</dbReference>
<organism evidence="16 17">
    <name type="scientific">Pristionchus entomophagus</name>
    <dbReference type="NCBI Taxonomy" id="358040"/>
    <lineage>
        <taxon>Eukaryota</taxon>
        <taxon>Metazoa</taxon>
        <taxon>Ecdysozoa</taxon>
        <taxon>Nematoda</taxon>
        <taxon>Chromadorea</taxon>
        <taxon>Rhabditida</taxon>
        <taxon>Rhabditina</taxon>
        <taxon>Diplogasteromorpha</taxon>
        <taxon>Diplogasteroidea</taxon>
        <taxon>Neodiplogasteridae</taxon>
        <taxon>Pristionchus</taxon>
    </lineage>
</organism>
<gene>
    <name evidence="16" type="ORF">PENTCL1PPCAC_26466</name>
</gene>
<proteinExistence type="inferred from homology"/>
<evidence type="ECO:0000259" key="14">
    <source>
        <dbReference type="PROSITE" id="PS51030"/>
    </source>
</evidence>
<reference evidence="16" key="1">
    <citation type="submission" date="2023-10" db="EMBL/GenBank/DDBJ databases">
        <title>Genome assembly of Pristionchus species.</title>
        <authorList>
            <person name="Yoshida K."/>
            <person name="Sommer R.J."/>
        </authorList>
    </citation>
    <scope>NUCLEOTIDE SEQUENCE</scope>
    <source>
        <strain evidence="16">RS0144</strain>
    </source>
</reference>
<dbReference type="GO" id="GO:0008270">
    <property type="term" value="F:zinc ion binding"/>
    <property type="evidence" value="ECO:0007669"/>
    <property type="project" value="UniProtKB-KW"/>
</dbReference>
<keyword evidence="9 12" id="KW-0675">Receptor</keyword>
<dbReference type="SMART" id="SM00399">
    <property type="entry name" value="ZnF_C4"/>
    <property type="match status" value="1"/>
</dbReference>
<evidence type="ECO:0000256" key="3">
    <source>
        <dbReference type="ARBA" id="ARBA00022723"/>
    </source>
</evidence>
<dbReference type="CDD" id="cd06916">
    <property type="entry name" value="NR_DBD_like"/>
    <property type="match status" value="1"/>
</dbReference>
<comment type="similarity">
    <text evidence="2 12">Belongs to the nuclear hormone receptor family.</text>
</comment>
<dbReference type="SUPFAM" id="SSF48508">
    <property type="entry name" value="Nuclear receptor ligand-binding domain"/>
    <property type="match status" value="1"/>
</dbReference>
<dbReference type="Pfam" id="PF00105">
    <property type="entry name" value="zf-C4"/>
    <property type="match status" value="1"/>
</dbReference>
<evidence type="ECO:0000256" key="4">
    <source>
        <dbReference type="ARBA" id="ARBA00022771"/>
    </source>
</evidence>
<dbReference type="PROSITE" id="PS00031">
    <property type="entry name" value="NUCLEAR_REC_DBD_1"/>
    <property type="match status" value="1"/>
</dbReference>
<dbReference type="InterPro" id="IPR000536">
    <property type="entry name" value="Nucl_hrmn_rcpt_lig-bd"/>
</dbReference>
<comment type="function">
    <text evidence="11">Orphan nuclear receptor.</text>
</comment>
<dbReference type="EMBL" id="BTSX01000006">
    <property type="protein sequence ID" value="GMT04292.1"/>
    <property type="molecule type" value="Genomic_DNA"/>
</dbReference>
<evidence type="ECO:0000256" key="9">
    <source>
        <dbReference type="ARBA" id="ARBA00023170"/>
    </source>
</evidence>
<evidence type="ECO:0000256" key="1">
    <source>
        <dbReference type="ARBA" id="ARBA00004123"/>
    </source>
</evidence>
<dbReference type="GO" id="GO:0043565">
    <property type="term" value="F:sequence-specific DNA binding"/>
    <property type="evidence" value="ECO:0007669"/>
    <property type="project" value="InterPro"/>
</dbReference>